<evidence type="ECO:0000256" key="1">
    <source>
        <dbReference type="SAM" id="MobiDB-lite"/>
    </source>
</evidence>
<dbReference type="InterPro" id="IPR036278">
    <property type="entry name" value="Sialidase_sf"/>
</dbReference>
<comment type="caution">
    <text evidence="3">The sequence shown here is derived from an EMBL/GenBank/DDBJ whole genome shotgun (WGS) entry which is preliminary data.</text>
</comment>
<dbReference type="GO" id="GO:0016020">
    <property type="term" value="C:membrane"/>
    <property type="evidence" value="ECO:0007669"/>
    <property type="project" value="InterPro"/>
</dbReference>
<dbReference type="InterPro" id="IPR015919">
    <property type="entry name" value="Cadherin-like_sf"/>
</dbReference>
<dbReference type="InterPro" id="IPR047589">
    <property type="entry name" value="DUF11_rpt"/>
</dbReference>
<dbReference type="InterPro" id="IPR013783">
    <property type="entry name" value="Ig-like_fold"/>
</dbReference>
<feature type="region of interest" description="Disordered" evidence="1">
    <location>
        <begin position="2861"/>
        <end position="2884"/>
    </location>
</feature>
<feature type="compositionally biased region" description="Basic and acidic residues" evidence="1">
    <location>
        <begin position="27"/>
        <end position="37"/>
    </location>
</feature>
<protein>
    <submittedName>
        <fullName evidence="3">DUF4347 domain-containing protein</fullName>
    </submittedName>
</protein>
<name>A0A2N7X1M9_9BURK</name>
<proteinExistence type="predicted"/>
<dbReference type="NCBIfam" id="TIGR01451">
    <property type="entry name" value="B_ant_repeat"/>
    <property type="match status" value="2"/>
</dbReference>
<dbReference type="InterPro" id="IPR001434">
    <property type="entry name" value="OmcB-like_DUF11"/>
</dbReference>
<feature type="compositionally biased region" description="Low complexity" evidence="1">
    <location>
        <begin position="3045"/>
        <end position="3055"/>
    </location>
</feature>
<dbReference type="PANTHER" id="PTHR34819:SF3">
    <property type="entry name" value="CELL SURFACE PROTEIN"/>
    <property type="match status" value="1"/>
</dbReference>
<dbReference type="STRING" id="863227.GCA_000373005_03945"/>
<reference evidence="3 4" key="1">
    <citation type="submission" date="2018-01" db="EMBL/GenBank/DDBJ databases">
        <title>Whole genome analyses suggest that Burkholderia sensu lato contains two further novel genera in the rhizoxinica-symbiotica group Mycetohabitans gen. nov., and Trinickia gen. nov.: implications for the evolution of diazotrophy and nodulation in the Burkholderiaceae.</title>
        <authorList>
            <person name="Estrada-de los Santos P."/>
            <person name="Palmer M."/>
            <person name="Chavez-Ramirez B."/>
            <person name="Beukes C."/>
            <person name="Steenkamp E.T."/>
            <person name="Hirsch A.M."/>
            <person name="Manyaka P."/>
            <person name="Maluk M."/>
            <person name="Lafos M."/>
            <person name="Crook M."/>
            <person name="Gross E."/>
            <person name="Simon M.F."/>
            <person name="Bueno dos Reis Junior F."/>
            <person name="Poole P.S."/>
            <person name="Venter S.N."/>
            <person name="James E.K."/>
        </authorList>
    </citation>
    <scope>NUCLEOTIDE SEQUENCE [LARGE SCALE GENOMIC DNA]</scope>
    <source>
        <strain evidence="3 4">JPY 581</strain>
    </source>
</reference>
<dbReference type="EMBL" id="PNYC01000011">
    <property type="protein sequence ID" value="PMS35462.1"/>
    <property type="molecule type" value="Genomic_DNA"/>
</dbReference>
<feature type="region of interest" description="Disordered" evidence="1">
    <location>
        <begin position="3008"/>
        <end position="3055"/>
    </location>
</feature>
<dbReference type="InterPro" id="IPR025592">
    <property type="entry name" value="DUF4347"/>
</dbReference>
<organism evidence="3 4">
    <name type="scientific">Trinickia symbiotica</name>
    <dbReference type="NCBI Taxonomy" id="863227"/>
    <lineage>
        <taxon>Bacteria</taxon>
        <taxon>Pseudomonadati</taxon>
        <taxon>Pseudomonadota</taxon>
        <taxon>Betaproteobacteria</taxon>
        <taxon>Burkholderiales</taxon>
        <taxon>Burkholderiaceae</taxon>
        <taxon>Trinickia</taxon>
    </lineage>
</organism>
<evidence type="ECO:0000313" key="3">
    <source>
        <dbReference type="EMBL" id="PMS35462.1"/>
    </source>
</evidence>
<dbReference type="InterPro" id="IPR006644">
    <property type="entry name" value="Cadg"/>
</dbReference>
<keyword evidence="4" id="KW-1185">Reference proteome</keyword>
<dbReference type="Pfam" id="PF01345">
    <property type="entry name" value="DUF11"/>
    <property type="match status" value="2"/>
</dbReference>
<gene>
    <name evidence="3" type="ORF">C0Z20_18430</name>
</gene>
<dbReference type="Gene3D" id="2.60.40.740">
    <property type="match status" value="1"/>
</dbReference>
<sequence length="3089" mass="312052">MRLVLEPRHLFDGSVAAVAAKTTHAAVEQRHHQDGAHAHAAGSHHHDNNHEAKQHGSADALHRNAEAPAVAANPQATEILFVDPRVANWQSLTASVGKNVQVVVIDPNRDGISQVTAALQGRSNLSAIQFLTYGSAGQIELGNSPITADTLAAAKQQVASWSDHLSANADIEFWGCDVGQGASGQQFVDTVHALTGAQVGASTDATGAASLGGDWTLERTTGVLAVDSPFSAAAMAAYQGVLDTPVPSVSFVSGTVPGDVLVGGTFTETVQFQNTASNAAGYGPFIDLFVPSDSAENVSLTSATYLGAAVTVDKVTLSSNIAGHVGTLGALHPLALDSSGNPLFIAAPSGYQAGDTMYVLQLPFGSYTPGEPAAQIQLTFSVANTTELSSMHGGQALNISAIGGFQYGADPLNNPTTDPSIRGTAGTASVTSAGDGLETASTQVSLIDVSATTDLHEGETATGPDFPFDYVITLQPAPVTQSDPMHNVTFTFNLPDQVQYTNGTITFTEPNGVTGTATFHPKAGSVNGAGGTVTVTFSSLSTDASNTPTVIKIPVFVPQFDASGASILGAAGQPRTIDSTVIYSYTGSWTAPTGSLDHSAGAQTISGDSSTNTESSSFVAKSLAIQVTDDAPNGNIVPGEIVNYSIDFQVSDYYALNQLNIADLIGDGVTLLAPADAGYATPQLSLTTGGSTRTISFGDVTNNVATTINSQTVAASGSNANWNYTRDDAGSTSNPGATTVTFDVGELIEANLGGAAFAGVLQGGSVNSSGGPTQGVITFKAKVLDKYTNVNSQDSLREKDQITDTVTTTGTSASVVTVNDSTQTITGTNGTVTDGSSVTNTVAPGQLVLQVVAVNGQTTDLTDIKPGDTVTYGMTYTLTTGDYGNLDLTAYLPLPVFSTTDPLSNGGTVSSYSMDSADAFPTAGTYKLINPLSGEATPTVSADGTANSLSFNFGNRDDPNNTAGQQVVVYFSVVASNKPFANGLQLTTQGGSSYTNAEGQTVAAAAIKQVPLQEPELVTKTGVVSIVGDGGGSKGTYSADTSNSTTVTWPSQTTTTPSGAGAPFAAAGTPAGTDPFTGSGNPLAADNLNATGGDGGDLTRIVSTVQNQGGAAAYDVTIEGTLPTGFTTSDVQNFAIYNSSGQQIETGVTAAQYFAAGGVKLGSSVAASNSIYVVYDLKLPTSQETGDTLTFASNVVNWASVAGGVATGNGFVSGSGTSAQVVGENAAALSDNATVKLSAPTVTKVVTGASDSTDIALTASNNVALGETVTYTITVTLPQGTTANGSNDVTVTDSLPAGMTFNGIEQQTFGTGVSSVGGTGVTSVVSGNTITFTLGSGALTNSNVDANGTITIVYTATLTSTDTPADGTARTNSAVINYDSVTSPASTATIHEVDPNVTEAITVKDTNTGTTIANNGTVYSNEELTYTVTLKNNGDAPAQDIADLIDLPSGLNYVSGSLTYGSGGTGPSTSDTSGLSVGLTTLGAGQTATFTFRATVAPNQTAGSTITVDTPNDGTSGTYYSQPGTAQGHKYTDSASTAVKIGQIVPVLSITGESNNTDTVHTPNQTNTQTSIVATVGEIVTLHAYVQVPEGANPTTLNFTLPPGLEYLNDGSARIAFVSPNGDLVSSDTTDLSSVAQLQDGNSSGANYVNPATGTTTAGDVATYKPTSPLSSNVVTTAGGNVSINLSTLSNNDGSALGNYVIVEFNAVVANIASNVQGAAAMAASLTVGGVTSNNVNVAVDEPNVTVTKTATAVDNATGTVTYQVTVKNTGGSTAYDVVVDDPAALNESNVTFVSSTGTGVGGAAQGGTTASDLNYAIGQLAAGGSEVITYTVQVAPGQTVQNDTASVVWQSLAGQQTFNGSTGGAVGSTTGARDFDSSVGAPDSYRVAATTQIATASGRLWQDVGNDPTTYATSGGSADTPLAGVTVTAKITEGDGTVITETTTTAADGTYTFGALPQGTVVISLPGAGGGGLPADETLAYNDGNAVTGSPASTSFTANGDAHANVDFSYQAPDTPPAITQWGGNADSYVEGSAPVRLSGPGSHISDTQLDALGDYSNTTLTLQRYSGSTPAPSASDVFTAMGPLVFGAGGVVSYNGTNVGTYTESGGQLSVTFGAGATATTVEEVLDNIAYSSTDTSTVSTGIRIGATLDDHNVAGAQGTGGNMVSAPVFVTLNEIPGLGASAVTFTEPNDSSAAAVAIAVDPTVAVTSADTFSGATVQISGNYRPGEDVLVVTGSLPSGVSASFDSATGTMTLTGTNLDAATVQAALRAVSYYDSSDTPGTTPRDVTISVMDNVTHATTTAAVSTIDVVAANDSPILNGNPVTATSIEDNGVPTGAVGMLVSQLTGNGNVTDTDGANAHDGQTTGPTGVAITAADTSEGTWWYSTDNGAHWTEFAGQGLTAISSSNALHLVADANTRIYFEPAKQDWNGTVNNALTFRAWDQFDGVANGTVSALPTTGTFGQGTNTPASAYSAAQESIPLQVVAVNDAPIGSGSADLPTIAEDTTAPQPQTVASLFGSHFDDSADQQQSTNNPSGSVADTFAGIAITGNAADPSQGNWQYSTDNGATWHTIAGAGLSDSNALVLSSSAELRFVPTPDFNGIPGQLTTRLIETSATAVAGTVTGTQLATGDLAITGVDVSGAHHGGSTPVSAETVTLGIDVTPVNDAPIASGSATIGTVNQSDRNPAGDSVSTLFGSHFDDSADQQQSATNPTGSTANTFAGIAIVGDAASASQGTWQYSSDGGKTWINVPANGLGDGNALVIAASDSLRFLPSGTFNGTPGALTVRLIDSSGSTPVTDAAGVDLGAVGGSTPYSAATIQLTAQVTATNRPVFSNSNPLIPDFNAPNDYNKLGGQVDPNAPFASSRQDHFPDDGAIPPAEGRGYRPDLYSQPIIPQVWLTGSVGSRFIIEQQQSIIAVPSDLFNDTYPNAELQYEARAPGGGPLPPWLEFDARSLTFTGTPPVGSRGTVEVEIVARDQFGNQATATFQITVGRESHDLEHRLAQLNVAPPVSESHRTQAGHESDHKTDDHQTDDRSGHRTDQSSRGAGRSAFSAQLRNAGPVGKILQARQMVHSVVGAAAHGAKVSN</sequence>
<feature type="compositionally biased region" description="Basic and acidic residues" evidence="1">
    <location>
        <begin position="44"/>
        <end position="60"/>
    </location>
</feature>
<feature type="region of interest" description="Disordered" evidence="1">
    <location>
        <begin position="1036"/>
        <end position="1058"/>
    </location>
</feature>
<evidence type="ECO:0000313" key="4">
    <source>
        <dbReference type="Proteomes" id="UP000235777"/>
    </source>
</evidence>
<feature type="compositionally biased region" description="Polar residues" evidence="1">
    <location>
        <begin position="2676"/>
        <end position="2697"/>
    </location>
</feature>
<feature type="domain" description="Dystroglycan-type cadherin-like" evidence="2">
    <location>
        <begin position="2912"/>
        <end position="3000"/>
    </location>
</feature>
<dbReference type="OrthoDB" id="6091599at2"/>
<dbReference type="Proteomes" id="UP000235777">
    <property type="component" value="Unassembled WGS sequence"/>
</dbReference>
<dbReference type="InterPro" id="IPR051172">
    <property type="entry name" value="Chlamydia_OmcB"/>
</dbReference>
<feature type="region of interest" description="Disordered" evidence="1">
    <location>
        <begin position="2676"/>
        <end position="2717"/>
    </location>
</feature>
<dbReference type="PANTHER" id="PTHR34819">
    <property type="entry name" value="LARGE CYSTEINE-RICH PERIPLASMIC PROTEIN OMCB"/>
    <property type="match status" value="1"/>
</dbReference>
<feature type="compositionally biased region" description="Polar residues" evidence="1">
    <location>
        <begin position="2706"/>
        <end position="2717"/>
    </location>
</feature>
<dbReference type="RefSeq" id="WP_035469124.1">
    <property type="nucleotide sequence ID" value="NZ_KB890187.1"/>
</dbReference>
<accession>A0A2N7X1M9</accession>
<dbReference type="SUPFAM" id="SSF50939">
    <property type="entry name" value="Sialidases"/>
    <property type="match status" value="1"/>
</dbReference>
<feature type="compositionally biased region" description="Low complexity" evidence="1">
    <location>
        <begin position="1044"/>
        <end position="1058"/>
    </location>
</feature>
<dbReference type="SUPFAM" id="SSF49313">
    <property type="entry name" value="Cadherin-like"/>
    <property type="match status" value="1"/>
</dbReference>
<dbReference type="GO" id="GO:0005509">
    <property type="term" value="F:calcium ion binding"/>
    <property type="evidence" value="ECO:0007669"/>
    <property type="project" value="InterPro"/>
</dbReference>
<dbReference type="Pfam" id="PF14252">
    <property type="entry name" value="DUF4347"/>
    <property type="match status" value="1"/>
</dbReference>
<feature type="compositionally biased region" description="Basic and acidic residues" evidence="1">
    <location>
        <begin position="3015"/>
        <end position="3044"/>
    </location>
</feature>
<feature type="region of interest" description="Disordered" evidence="1">
    <location>
        <begin position="413"/>
        <end position="433"/>
    </location>
</feature>
<dbReference type="SUPFAM" id="SSF117074">
    <property type="entry name" value="Hypothetical protein PA1324"/>
    <property type="match status" value="1"/>
</dbReference>
<evidence type="ECO:0000259" key="2">
    <source>
        <dbReference type="SMART" id="SM00736"/>
    </source>
</evidence>
<dbReference type="Gene3D" id="2.60.40.10">
    <property type="entry name" value="Immunoglobulins"/>
    <property type="match status" value="2"/>
</dbReference>
<feature type="region of interest" description="Disordered" evidence="1">
    <location>
        <begin position="22"/>
        <end position="60"/>
    </location>
</feature>
<dbReference type="SMART" id="SM00736">
    <property type="entry name" value="CADG"/>
    <property type="match status" value="1"/>
</dbReference>